<dbReference type="NCBIfam" id="TIGR01352">
    <property type="entry name" value="tonB_Cterm"/>
    <property type="match status" value="1"/>
</dbReference>
<feature type="chain" id="PRO_5040738889" evidence="10">
    <location>
        <begin position="24"/>
        <end position="143"/>
    </location>
</feature>
<dbReference type="PANTHER" id="PTHR33446">
    <property type="entry name" value="PROTEIN TONB-RELATED"/>
    <property type="match status" value="1"/>
</dbReference>
<evidence type="ECO:0000256" key="9">
    <source>
        <dbReference type="ARBA" id="ARBA00023136"/>
    </source>
</evidence>
<dbReference type="PANTHER" id="PTHR33446:SF2">
    <property type="entry name" value="PROTEIN TONB"/>
    <property type="match status" value="1"/>
</dbReference>
<dbReference type="Pfam" id="PF03544">
    <property type="entry name" value="TonB_C"/>
    <property type="match status" value="1"/>
</dbReference>
<keyword evidence="8" id="KW-1133">Transmembrane helix</keyword>
<gene>
    <name evidence="12" type="ORF">NM125_10015</name>
</gene>
<keyword evidence="4" id="KW-1003">Cell membrane</keyword>
<evidence type="ECO:0000256" key="8">
    <source>
        <dbReference type="ARBA" id="ARBA00022989"/>
    </source>
</evidence>
<dbReference type="InterPro" id="IPR006260">
    <property type="entry name" value="TonB/TolA_C"/>
</dbReference>
<sequence>MLKKSIQLFSFVIALLVVTSANAETVPDFVDNPAFEVVADDSVTIYDVVDQMPEIDGGIKEVYKNIEYPRAAIAGRVEGRVFVKFVVDENGDVKNPEVIKDIGAGCGQAAVEGIKKVKFTPGKLQGKPVKVYYTLPVSFKINS</sequence>
<dbReference type="Gene3D" id="3.30.1150.10">
    <property type="match status" value="1"/>
</dbReference>
<dbReference type="InterPro" id="IPR037682">
    <property type="entry name" value="TonB_C"/>
</dbReference>
<comment type="caution">
    <text evidence="12">The sequence shown here is derived from an EMBL/GenBank/DDBJ whole genome shotgun (WGS) entry which is preliminary data.</text>
</comment>
<keyword evidence="9" id="KW-0472">Membrane</keyword>
<evidence type="ECO:0000256" key="6">
    <source>
        <dbReference type="ARBA" id="ARBA00022692"/>
    </source>
</evidence>
<evidence type="ECO:0000313" key="12">
    <source>
        <dbReference type="EMBL" id="MCP9291909.1"/>
    </source>
</evidence>
<feature type="signal peptide" evidence="10">
    <location>
        <begin position="1"/>
        <end position="23"/>
    </location>
</feature>
<dbReference type="GO" id="GO:0015031">
    <property type="term" value="P:protein transport"/>
    <property type="evidence" value="ECO:0007669"/>
    <property type="project" value="UniProtKB-KW"/>
</dbReference>
<organism evidence="12 13">
    <name type="scientific">Gracilimonas sediminicola</name>
    <dbReference type="NCBI Taxonomy" id="2952158"/>
    <lineage>
        <taxon>Bacteria</taxon>
        <taxon>Pseudomonadati</taxon>
        <taxon>Balneolota</taxon>
        <taxon>Balneolia</taxon>
        <taxon>Balneolales</taxon>
        <taxon>Balneolaceae</taxon>
        <taxon>Gracilimonas</taxon>
    </lineage>
</organism>
<evidence type="ECO:0000256" key="10">
    <source>
        <dbReference type="SAM" id="SignalP"/>
    </source>
</evidence>
<keyword evidence="10" id="KW-0732">Signal</keyword>
<reference evidence="12" key="1">
    <citation type="submission" date="2022-06" db="EMBL/GenBank/DDBJ databases">
        <title>Gracilimonas sp. CAU 1638 isolated from sea sediment.</title>
        <authorList>
            <person name="Kim W."/>
        </authorList>
    </citation>
    <scope>NUCLEOTIDE SEQUENCE</scope>
    <source>
        <strain evidence="12">CAU 1638</strain>
    </source>
</reference>
<dbReference type="Proteomes" id="UP001139125">
    <property type="component" value="Unassembled WGS sequence"/>
</dbReference>
<dbReference type="GO" id="GO:0031992">
    <property type="term" value="F:energy transducer activity"/>
    <property type="evidence" value="ECO:0007669"/>
    <property type="project" value="TreeGrafter"/>
</dbReference>
<keyword evidence="7" id="KW-0653">Protein transport</keyword>
<keyword evidence="6" id="KW-0812">Transmembrane</keyword>
<feature type="domain" description="TonB C-terminal" evidence="11">
    <location>
        <begin position="53"/>
        <end position="143"/>
    </location>
</feature>
<name>A0A9X2L436_9BACT</name>
<evidence type="ECO:0000256" key="5">
    <source>
        <dbReference type="ARBA" id="ARBA00022519"/>
    </source>
</evidence>
<dbReference type="AlphaFoldDB" id="A0A9X2L436"/>
<dbReference type="InterPro" id="IPR051045">
    <property type="entry name" value="TonB-dependent_transducer"/>
</dbReference>
<evidence type="ECO:0000256" key="4">
    <source>
        <dbReference type="ARBA" id="ARBA00022475"/>
    </source>
</evidence>
<dbReference type="EMBL" id="JANDBC010000002">
    <property type="protein sequence ID" value="MCP9291909.1"/>
    <property type="molecule type" value="Genomic_DNA"/>
</dbReference>
<dbReference type="GO" id="GO:0055085">
    <property type="term" value="P:transmembrane transport"/>
    <property type="evidence" value="ECO:0007669"/>
    <property type="project" value="InterPro"/>
</dbReference>
<keyword evidence="3" id="KW-0813">Transport</keyword>
<keyword evidence="5" id="KW-0997">Cell inner membrane</keyword>
<comment type="subcellular location">
    <subcellularLocation>
        <location evidence="1">Cell inner membrane</location>
        <topology evidence="1">Single-pass membrane protein</topology>
        <orientation evidence="1">Periplasmic side</orientation>
    </subcellularLocation>
</comment>
<dbReference type="GO" id="GO:0098797">
    <property type="term" value="C:plasma membrane protein complex"/>
    <property type="evidence" value="ECO:0007669"/>
    <property type="project" value="TreeGrafter"/>
</dbReference>
<evidence type="ECO:0000256" key="7">
    <source>
        <dbReference type="ARBA" id="ARBA00022927"/>
    </source>
</evidence>
<keyword evidence="13" id="KW-1185">Reference proteome</keyword>
<evidence type="ECO:0000313" key="13">
    <source>
        <dbReference type="Proteomes" id="UP001139125"/>
    </source>
</evidence>
<evidence type="ECO:0000256" key="2">
    <source>
        <dbReference type="ARBA" id="ARBA00006555"/>
    </source>
</evidence>
<protein>
    <submittedName>
        <fullName evidence="12">Energy transducer TonB</fullName>
    </submittedName>
</protein>
<evidence type="ECO:0000256" key="1">
    <source>
        <dbReference type="ARBA" id="ARBA00004383"/>
    </source>
</evidence>
<accession>A0A9X2L436</accession>
<comment type="similarity">
    <text evidence="2">Belongs to the TonB family.</text>
</comment>
<proteinExistence type="inferred from homology"/>
<evidence type="ECO:0000259" key="11">
    <source>
        <dbReference type="PROSITE" id="PS52015"/>
    </source>
</evidence>
<dbReference type="RefSeq" id="WP_255134783.1">
    <property type="nucleotide sequence ID" value="NZ_JANDBC010000002.1"/>
</dbReference>
<dbReference type="PROSITE" id="PS52015">
    <property type="entry name" value="TONB_CTD"/>
    <property type="match status" value="1"/>
</dbReference>
<dbReference type="SUPFAM" id="SSF74653">
    <property type="entry name" value="TolA/TonB C-terminal domain"/>
    <property type="match status" value="1"/>
</dbReference>
<evidence type="ECO:0000256" key="3">
    <source>
        <dbReference type="ARBA" id="ARBA00022448"/>
    </source>
</evidence>